<accession>A0A8T2DNX2</accession>
<dbReference type="InterPro" id="IPR058352">
    <property type="entry name" value="DUF8039"/>
</dbReference>
<dbReference type="CDD" id="cd01650">
    <property type="entry name" value="RT_nLTR_like"/>
    <property type="match status" value="1"/>
</dbReference>
<dbReference type="Pfam" id="PF12146">
    <property type="entry name" value="Hydrolase_4"/>
    <property type="match status" value="1"/>
</dbReference>
<keyword evidence="4" id="KW-1185">Reference proteome</keyword>
<feature type="compositionally biased region" description="Basic and acidic residues" evidence="1">
    <location>
        <begin position="391"/>
        <end position="407"/>
    </location>
</feature>
<keyword evidence="3" id="KW-0548">Nucleotidyltransferase</keyword>
<keyword evidence="3" id="KW-0695">RNA-directed DNA polymerase</keyword>
<dbReference type="PANTHER" id="PTHR12277">
    <property type="entry name" value="ALPHA/BETA HYDROLASE DOMAIN-CONTAINING PROTEIN"/>
    <property type="match status" value="1"/>
</dbReference>
<reference evidence="3 4" key="1">
    <citation type="submission" date="2020-12" db="EMBL/GenBank/DDBJ databases">
        <title>Concerted genomic and epigenomic changes stabilize Arabidopsis allopolyploids.</title>
        <authorList>
            <person name="Chen Z."/>
        </authorList>
    </citation>
    <scope>NUCLEOTIDE SEQUENCE [LARGE SCALE GENOMIC DNA]</scope>
    <source>
        <strain evidence="3">As9502</strain>
        <tissue evidence="3">Leaf</tissue>
    </source>
</reference>
<feature type="region of interest" description="Disordered" evidence="1">
    <location>
        <begin position="704"/>
        <end position="728"/>
    </location>
</feature>
<feature type="compositionally biased region" description="Polar residues" evidence="1">
    <location>
        <begin position="369"/>
        <end position="390"/>
    </location>
</feature>
<proteinExistence type="predicted"/>
<dbReference type="InterPro" id="IPR000477">
    <property type="entry name" value="RT_dom"/>
</dbReference>
<sequence>MGGVTSSIAAKFAFFPPSPPSYGFVSDVDRLYITEVPRRDDVDVLKLKTRRGNEIVAIYIKHPKANGTLLYSHGNAADLGQMFELFIELSNRLRLNLMGYDYSGYGQSTGKASECNTYADIDAAYTCLKEHYGVKDDQLILYGQSVGSGPTIDLASRTPNLRGVVLHSPILSGMRVLYPVKRTYWFDIYKNIDKIGAVTCPVLVIHGTADEVVDCSHGKQLWELSKEKYEPLWVSGGGHCNLELYPEFIKHLKKYVISISKGPRTGSNKTATTDAAKKQSKPAENGRADTFQLGCCLPEVSRNSVDSQLEKSKKTSKPEKSRMSIDRFRRKKGSVQPSASPEKREEAPALDARGLHTTEVQDCQKDVRSASQQLSEKISENLANDLNEQTSDQRDGFSQRESSESQREAGPPVKKSYVQAAQKHVFTKQKFVVEEVDGQGRVVVPKEVFVGAKPLWEEFVIGKFLNTKAPHVGKIHMIVNKIWRLGDKTSLIDVMAVNETTVKFRIRNETMRRRILNRGMWNIMDIPMIVSKWTPYAEEAQPAMKSIQLWVTLSDVPLSMFTDKGLEFLSSAVGKPIRLHPKTEACVSFEEAQILVEADLTKELPSEYILSGEEEGELDAIVKYSYPWLPPRCSCCGKWGHARETCVAVEAQTSQTFQSPSKVPEKTEHVTVSPSDVVIAEGETVSEVLAAVEIDNQTLPVSDVAESNDKDNEGWITPSGLNRSPGNKKQELKYGEVSLLSNAYSVLSDKGEFGEEVKIAENVVNDEKEVSTSSNASLEATTQTNREIVSNGGNKTGAILRQSLPRGSKTAHKVISVPSTQSTRLLPNDKIKLEDQEEEFFCSFVYASNMVEERKVLWNELRDHSDSPIINNRPWIIFGDFNEILDMEEHSRVDDHPVISAGMRDFQAVVNHCALSDMASHGPLYTWCNKRENDLILKKLDRVLINDLWSQNFPQSYNVFEAGGCSDHLRCRINMNTAAGPRVKGHKPFKFVNVITELEEFKPMVADFWSGTEPIFMSTSSLHRFTKKLKVLKPKIRNLAREKINNLVKQTKEAYATLCEKQEANLTNPSPVAMEEESTAYNRWERVAALEERYLKQKSKLHWLKVGDKNNKTFHRAVATRKARNAIREIQKADGSITVQEEEIKDEAERFFREFLQLIPNDYEGTTVEELQNLLPFRCSTEEKERLIKPVLAEEIKKILFAMPTDKSPGPDGFTAEFYKSTWDIIGSEFVLAVQSFFVKGFLPKGVNSTILALIPKKLETKEMKDYRPISCCNVIYKVISKIIANRLKLVLPKFIAGNQSAFVHDRLLIENLLLATELVKDYHKDSISGRCAIKIDISKAFDSVQWSFIRTVLLSLDFPLEFIHWIMLCISTASFSVQVNGELAGYFQSSRGLRQGCSLSPYLFVMSMDVLSKMLDQAADLRKFGHHPRCKTTGLTHLSFADDIMIFSDGKVRSIDGIVEVFDVFAKRSGLKISLEKSTIYLAGVSPTIYQEIEERYQFAVGQLPVRYLGLPLVTKRLTSSDYSPLLEQIKKRIGSWTARFLSYAGRLNLIQSVLWSICTFWISAYRLPRDCIREIDKVCSAFLWSGPDLNSHRAKLSWTAVCKPKEEGGLGLRSLKEANEVCCLKLIWRIVSHSNSLWVVWIKQNLLKHDTFWSINANSSLGSWMWKKLLKYRVVAKAFSKAEVNNGSTISFWYDNWSNMGYLMDIVGDRGIIDLGISKNMTLAEAWRDRRPRNHRNATMNQIEAELLSKRQMMTSTPDVVLWRGKNNIYRPRFTTKETWDQIRIKANEVSWHKGIWFVQATPKFSFCSWLAVQNRLATGDRLLKWNRGAQANCVFCNSTIETRDHLFFSCSYAAGIWKALAHNIFKDRFSTIWSDIITSINSSWQNREISFLARYVFHVTLHTIWRERNGRRHGHTHSDGRPVRQEFADTIEQIKSIDSEIGSSDGCSVRDDAKLEAQQAELVNRINDLQNEVRGLAKGKQPSDDVSISETSNASKVVRCQLLDWCSKDDVVVGEGDFCSAEPTYKIGRIPLGQNAAAVIVKSVSNKDAYVWRPTTTIFSLGEAVDAKIAWPTDKIILDSDLNSSPTNQTAGSWSGSSMRSNEQKRCMLLDCDGTGEIVAEGRVCSTNPEDKVHFIPLGPDARKVWVQVIKIGCAKVWRPNSEVEFVSDALGTTVAWPNNKLQFV</sequence>
<dbReference type="InterPro" id="IPR022742">
    <property type="entry name" value="Hydrolase_4"/>
</dbReference>
<feature type="region of interest" description="Disordered" evidence="1">
    <location>
        <begin position="306"/>
        <end position="416"/>
    </location>
</feature>
<protein>
    <submittedName>
        <fullName evidence="3">Reverse transcriptase domain</fullName>
    </submittedName>
</protein>
<dbReference type="Pfam" id="PF00078">
    <property type="entry name" value="RVT_1"/>
    <property type="match status" value="1"/>
</dbReference>
<gene>
    <name evidence="3" type="ORF">ISN44_As05g032040</name>
</gene>
<keyword evidence="3" id="KW-0808">Transferase</keyword>
<dbReference type="EMBL" id="JAEFBJ010000005">
    <property type="protein sequence ID" value="KAG7611094.1"/>
    <property type="molecule type" value="Genomic_DNA"/>
</dbReference>
<dbReference type="GO" id="GO:0003964">
    <property type="term" value="F:RNA-directed DNA polymerase activity"/>
    <property type="evidence" value="ECO:0007669"/>
    <property type="project" value="UniProtKB-KW"/>
</dbReference>
<dbReference type="InterPro" id="IPR025558">
    <property type="entry name" value="DUF4283"/>
</dbReference>
<evidence type="ECO:0000256" key="1">
    <source>
        <dbReference type="SAM" id="MobiDB-lite"/>
    </source>
</evidence>
<feature type="compositionally biased region" description="Polar residues" evidence="1">
    <location>
        <begin position="771"/>
        <end position="793"/>
    </location>
</feature>
<evidence type="ECO:0000313" key="3">
    <source>
        <dbReference type="EMBL" id="KAG7611094.1"/>
    </source>
</evidence>
<comment type="caution">
    <text evidence="3">The sequence shown here is derived from an EMBL/GenBank/DDBJ whole genome shotgun (WGS) entry which is preliminary data.</text>
</comment>
<name>A0A8T2DNX2_ARASU</name>
<feature type="region of interest" description="Disordered" evidence="1">
    <location>
        <begin position="263"/>
        <end position="286"/>
    </location>
</feature>
<evidence type="ECO:0000313" key="4">
    <source>
        <dbReference type="Proteomes" id="UP000694251"/>
    </source>
</evidence>
<dbReference type="Proteomes" id="UP000694251">
    <property type="component" value="Chromosome 5"/>
</dbReference>
<dbReference type="PANTHER" id="PTHR12277:SF130">
    <property type="entry name" value="ALPHA_BETA-HYDROLASES SUPERFAMILY PROTEIN"/>
    <property type="match status" value="1"/>
</dbReference>
<feature type="domain" description="Reverse transcriptase" evidence="2">
    <location>
        <begin position="1236"/>
        <end position="1514"/>
    </location>
</feature>
<evidence type="ECO:0000259" key="2">
    <source>
        <dbReference type="PROSITE" id="PS50878"/>
    </source>
</evidence>
<dbReference type="Pfam" id="PF14111">
    <property type="entry name" value="DUF4283"/>
    <property type="match status" value="1"/>
</dbReference>
<feature type="region of interest" description="Disordered" evidence="1">
    <location>
        <begin position="770"/>
        <end position="797"/>
    </location>
</feature>
<dbReference type="OrthoDB" id="446723at2759"/>
<dbReference type="PROSITE" id="PS50878">
    <property type="entry name" value="RT_POL"/>
    <property type="match status" value="1"/>
</dbReference>
<organism evidence="3 4">
    <name type="scientific">Arabidopsis suecica</name>
    <name type="common">Swedish thale-cress</name>
    <name type="synonym">Cardaminopsis suecica</name>
    <dbReference type="NCBI Taxonomy" id="45249"/>
    <lineage>
        <taxon>Eukaryota</taxon>
        <taxon>Viridiplantae</taxon>
        <taxon>Streptophyta</taxon>
        <taxon>Embryophyta</taxon>
        <taxon>Tracheophyta</taxon>
        <taxon>Spermatophyta</taxon>
        <taxon>Magnoliopsida</taxon>
        <taxon>eudicotyledons</taxon>
        <taxon>Gunneridae</taxon>
        <taxon>Pentapetalae</taxon>
        <taxon>rosids</taxon>
        <taxon>malvids</taxon>
        <taxon>Brassicales</taxon>
        <taxon>Brassicaceae</taxon>
        <taxon>Camelineae</taxon>
        <taxon>Arabidopsis</taxon>
    </lineage>
</organism>
<dbReference type="InterPro" id="IPR026960">
    <property type="entry name" value="RVT-Znf"/>
</dbReference>
<dbReference type="Pfam" id="PF26133">
    <property type="entry name" value="DUF8039"/>
    <property type="match status" value="1"/>
</dbReference>
<feature type="compositionally biased region" description="Basic and acidic residues" evidence="1">
    <location>
        <begin position="308"/>
        <end position="327"/>
    </location>
</feature>
<dbReference type="Pfam" id="PF13966">
    <property type="entry name" value="zf-RVT"/>
    <property type="match status" value="1"/>
</dbReference>